<dbReference type="AlphaFoldDB" id="W2RRE8"/>
<dbReference type="STRING" id="1220924.W2RRE8"/>
<dbReference type="HOGENOM" id="CLU_036449_0_0_1"/>
<dbReference type="GO" id="GO:0008889">
    <property type="term" value="F:glycerophosphodiester phosphodiesterase activity"/>
    <property type="evidence" value="ECO:0007669"/>
    <property type="project" value="UniProtKB-EC"/>
</dbReference>
<keyword evidence="3 7" id="KW-0732">Signal</keyword>
<dbReference type="Gene3D" id="3.20.20.190">
    <property type="entry name" value="Phosphatidylinositol (PI) phosphodiesterase"/>
    <property type="match status" value="1"/>
</dbReference>
<name>W2RRE8_CYPE1</name>
<sequence>MVSAISKLAAAAAVLNTVNAVPLAGRSSGKFGDNHTPLEAPTPEAEYFVSYGPRPYYLINNMTESPLKQKLQSCENGPFEITAFSIAHRGGADLQIPEETVQSSVAGARMGAGINECDVAFTSDLKLVCRHDQCDLHTTTDIMNRPELREKCTTPFTPANETADASALCCTSDITLDEFLGLCSKMDGFNASATTPEDFTDGGIQPWRTTLYDTCGTVMTLESYIDLTNSFPGYRNFTPELKTPPAAVSMPFNGYTQAQFARDMVDTFTNKGISPYRVFPQSFLPDDVYLWIEEYPDSFGPQAVYLDEEGDDPADFPAAVARLPELKARGVNIIAPPINYLFIATGEDNQTIAPSSYALTAKQAGLDIVAWTAERSGPLTDVRSSEDYYFSTFADAVHTDGQFYELIDMLAQEVGIVGLFSDWSSSVSYYGSCMGLKGTYGEKYHSAEWKGQNKA</sequence>
<evidence type="ECO:0000256" key="4">
    <source>
        <dbReference type="ARBA" id="ARBA00022798"/>
    </source>
</evidence>
<dbReference type="InParanoid" id="W2RRE8"/>
<keyword evidence="5" id="KW-0378">Hydrolase</keyword>
<protein>
    <recommendedName>
        <fullName evidence="2">glycerophosphodiester phosphodiesterase</fullName>
        <ecNumber evidence="2">3.1.4.46</ecNumber>
    </recommendedName>
</protein>
<evidence type="ECO:0000259" key="8">
    <source>
        <dbReference type="PROSITE" id="PS51704"/>
    </source>
</evidence>
<keyword evidence="4" id="KW-0319">Glycerol metabolism</keyword>
<feature type="signal peptide" evidence="7">
    <location>
        <begin position="1"/>
        <end position="20"/>
    </location>
</feature>
<dbReference type="InterPro" id="IPR017946">
    <property type="entry name" value="PLC-like_Pdiesterase_TIM-brl"/>
</dbReference>
<dbReference type="PANTHER" id="PTHR43620:SF7">
    <property type="entry name" value="GLYCEROPHOSPHODIESTER PHOSPHODIESTERASE GDPD5-RELATED"/>
    <property type="match status" value="1"/>
</dbReference>
<dbReference type="eggNOG" id="ENOG502QW99">
    <property type="taxonomic scope" value="Eukaryota"/>
</dbReference>
<gene>
    <name evidence="9" type="ORF">HMPREF1541_06335</name>
</gene>
<keyword evidence="10" id="KW-1185">Reference proteome</keyword>
<dbReference type="Pfam" id="PF03009">
    <property type="entry name" value="GDPD"/>
    <property type="match status" value="1"/>
</dbReference>
<dbReference type="PANTHER" id="PTHR43620">
    <property type="entry name" value="GLYCEROPHOSPHORYL DIESTER PHOSPHODIESTERASE"/>
    <property type="match status" value="1"/>
</dbReference>
<dbReference type="EMBL" id="KB822722">
    <property type="protein sequence ID" value="ETN38304.1"/>
    <property type="molecule type" value="Genomic_DNA"/>
</dbReference>
<dbReference type="GO" id="GO:0006629">
    <property type="term" value="P:lipid metabolic process"/>
    <property type="evidence" value="ECO:0007669"/>
    <property type="project" value="InterPro"/>
</dbReference>
<dbReference type="GO" id="GO:0006071">
    <property type="term" value="P:glycerol metabolic process"/>
    <property type="evidence" value="ECO:0007669"/>
    <property type="project" value="UniProtKB-KW"/>
</dbReference>
<dbReference type="RefSeq" id="XP_008718893.1">
    <property type="nucleotide sequence ID" value="XM_008720671.1"/>
</dbReference>
<feature type="domain" description="GP-PDE" evidence="8">
    <location>
        <begin position="83"/>
        <end position="414"/>
    </location>
</feature>
<dbReference type="SUPFAM" id="SSF51695">
    <property type="entry name" value="PLC-like phosphodiesterases"/>
    <property type="match status" value="1"/>
</dbReference>
<accession>W2RRE8</accession>
<evidence type="ECO:0000313" key="10">
    <source>
        <dbReference type="Proteomes" id="UP000030752"/>
    </source>
</evidence>
<feature type="chain" id="PRO_5004824456" description="glycerophosphodiester phosphodiesterase" evidence="7">
    <location>
        <begin position="21"/>
        <end position="455"/>
    </location>
</feature>
<dbReference type="VEuPathDB" id="FungiDB:HMPREF1541_06335"/>
<dbReference type="PROSITE" id="PS51704">
    <property type="entry name" value="GP_PDE"/>
    <property type="match status" value="1"/>
</dbReference>
<proteinExistence type="inferred from homology"/>
<evidence type="ECO:0000256" key="5">
    <source>
        <dbReference type="ARBA" id="ARBA00022801"/>
    </source>
</evidence>
<comment type="similarity">
    <text evidence="1">Belongs to the glycerophosphoryl diester phosphodiesterase family.</text>
</comment>
<dbReference type="Proteomes" id="UP000030752">
    <property type="component" value="Unassembled WGS sequence"/>
</dbReference>
<evidence type="ECO:0000256" key="1">
    <source>
        <dbReference type="ARBA" id="ARBA00007277"/>
    </source>
</evidence>
<dbReference type="InterPro" id="IPR030395">
    <property type="entry name" value="GP_PDE_dom"/>
</dbReference>
<evidence type="ECO:0000256" key="2">
    <source>
        <dbReference type="ARBA" id="ARBA00012247"/>
    </source>
</evidence>
<evidence type="ECO:0000256" key="3">
    <source>
        <dbReference type="ARBA" id="ARBA00022729"/>
    </source>
</evidence>
<evidence type="ECO:0000256" key="7">
    <source>
        <dbReference type="SAM" id="SignalP"/>
    </source>
</evidence>
<dbReference type="GeneID" id="19973674"/>
<dbReference type="OrthoDB" id="1058301at2759"/>
<organism evidence="9 10">
    <name type="scientific">Cyphellophora europaea (strain CBS 101466)</name>
    <name type="common">Phialophora europaea</name>
    <dbReference type="NCBI Taxonomy" id="1220924"/>
    <lineage>
        <taxon>Eukaryota</taxon>
        <taxon>Fungi</taxon>
        <taxon>Dikarya</taxon>
        <taxon>Ascomycota</taxon>
        <taxon>Pezizomycotina</taxon>
        <taxon>Eurotiomycetes</taxon>
        <taxon>Chaetothyriomycetidae</taxon>
        <taxon>Chaetothyriales</taxon>
        <taxon>Cyphellophoraceae</taxon>
        <taxon>Cyphellophora</taxon>
    </lineage>
</organism>
<comment type="catalytic activity">
    <reaction evidence="6">
        <text>a sn-glycero-3-phosphodiester + H2O = an alcohol + sn-glycerol 3-phosphate + H(+)</text>
        <dbReference type="Rhea" id="RHEA:12969"/>
        <dbReference type="ChEBI" id="CHEBI:15377"/>
        <dbReference type="ChEBI" id="CHEBI:15378"/>
        <dbReference type="ChEBI" id="CHEBI:30879"/>
        <dbReference type="ChEBI" id="CHEBI:57597"/>
        <dbReference type="ChEBI" id="CHEBI:83408"/>
        <dbReference type="EC" id="3.1.4.46"/>
    </reaction>
</comment>
<evidence type="ECO:0000256" key="6">
    <source>
        <dbReference type="ARBA" id="ARBA00047512"/>
    </source>
</evidence>
<evidence type="ECO:0000313" key="9">
    <source>
        <dbReference type="EMBL" id="ETN38304.1"/>
    </source>
</evidence>
<reference evidence="9 10" key="1">
    <citation type="submission" date="2013-03" db="EMBL/GenBank/DDBJ databases">
        <title>The Genome Sequence of Phialophora europaea CBS 101466.</title>
        <authorList>
            <consortium name="The Broad Institute Genomics Platform"/>
            <person name="Cuomo C."/>
            <person name="de Hoog S."/>
            <person name="Gorbushina A."/>
            <person name="Walker B."/>
            <person name="Young S.K."/>
            <person name="Zeng Q."/>
            <person name="Gargeya S."/>
            <person name="Fitzgerald M."/>
            <person name="Haas B."/>
            <person name="Abouelleil A."/>
            <person name="Allen A.W."/>
            <person name="Alvarado L."/>
            <person name="Arachchi H.M."/>
            <person name="Berlin A.M."/>
            <person name="Chapman S.B."/>
            <person name="Gainer-Dewar J."/>
            <person name="Goldberg J."/>
            <person name="Griggs A."/>
            <person name="Gujja S."/>
            <person name="Hansen M."/>
            <person name="Howarth C."/>
            <person name="Imamovic A."/>
            <person name="Ireland A."/>
            <person name="Larimer J."/>
            <person name="McCowan C."/>
            <person name="Murphy C."/>
            <person name="Pearson M."/>
            <person name="Poon T.W."/>
            <person name="Priest M."/>
            <person name="Roberts A."/>
            <person name="Saif S."/>
            <person name="Shea T."/>
            <person name="Sisk P."/>
            <person name="Sykes S."/>
            <person name="Wortman J."/>
            <person name="Nusbaum C."/>
            <person name="Birren B."/>
        </authorList>
    </citation>
    <scope>NUCLEOTIDE SEQUENCE [LARGE SCALE GENOMIC DNA]</scope>
    <source>
        <strain evidence="9 10">CBS 101466</strain>
    </source>
</reference>
<dbReference type="EC" id="3.1.4.46" evidence="2"/>